<dbReference type="InterPro" id="IPR050860">
    <property type="entry name" value="FeoB_GTPase"/>
</dbReference>
<dbReference type="Pfam" id="PF07670">
    <property type="entry name" value="Gate"/>
    <property type="match status" value="2"/>
</dbReference>
<dbReference type="Pfam" id="PF02421">
    <property type="entry name" value="FeoB_N"/>
    <property type="match status" value="1"/>
</dbReference>
<feature type="transmembrane region" description="Helical" evidence="2">
    <location>
        <begin position="363"/>
        <end position="387"/>
    </location>
</feature>
<dbReference type="InterPro" id="IPR030389">
    <property type="entry name" value="G_FEOB_dom"/>
</dbReference>
<evidence type="ECO:0000313" key="5">
    <source>
        <dbReference type="Proteomes" id="UP000315003"/>
    </source>
</evidence>
<dbReference type="GO" id="GO:0005525">
    <property type="term" value="F:GTP binding"/>
    <property type="evidence" value="ECO:0007669"/>
    <property type="project" value="InterPro"/>
</dbReference>
<keyword evidence="5" id="KW-1185">Reference proteome</keyword>
<accession>A0A517SU57</accession>
<dbReference type="PROSITE" id="PS51711">
    <property type="entry name" value="G_FEOB"/>
    <property type="match status" value="1"/>
</dbReference>
<dbReference type="PRINTS" id="PR00326">
    <property type="entry name" value="GTP1OBG"/>
</dbReference>
<feature type="transmembrane region" description="Helical" evidence="2">
    <location>
        <begin position="441"/>
        <end position="467"/>
    </location>
</feature>
<keyword evidence="2" id="KW-0472">Membrane</keyword>
<sequence>MTTVDDVPATEPSTGNEQQSKTVLLVGNPNVGKTSLFNALAGLRAKTANYPGVTVDLRVAAIQVRSVDSDPHCQASADLDLVDLPGLYSMQPASPEEEVAAKCLRGEFQGRMDHSPDAVVVVVDATNLSRTLVVASEILELNLPTIVAVNLIDAAQAAGTEINIQELSNQLGCPVVPVSARKGNGLDTLRETIYDTVKPDEVALPIARASCVAGCTGCPFAARFDWADQVAGCSTESRKTVSRDLTWIDKTLTSPLLGLAALLTVMLSVFFMIFWVANYPMQWIEMAFGYISETVAALIPSGPVALWLWFPLATLLSLAVFAGAYRLNEMKWTRWSTGTAVAVSLLIGMLPQADFHSLAVDGVIAGIAGVVVFLPQICILFFFITLLEDSGYMARGAFVMERLMRRVGLPGKAFVPMLSAHACAIPGIMSTRTIESWRDRLVTILVLPLLTCSARLPVYVMVAALLFGDSPGKAAIMFAGAYLLGLIAAFGTAFLLKKTVVPGEAAPLVMELPSYRLPSLRNALLTMLDRGTIFLRQAGTTILLISVVLWALATYPKIPEAQLPVDERQQAQAALEYSAVGRIGQTIEPVFEPLGFDWKIDIGIMTSFAAREVLVSSLSIVYGLGEDAAEDTDLLVETLARQTKPDGSPVFTTATGLSLLVFFVLAMQCLPTQAVTKRETGSLKWAIVQFCYMTGLAYVAALMTYQTLAALGFA</sequence>
<dbReference type="AlphaFoldDB" id="A0A517SU57"/>
<dbReference type="Gene3D" id="3.40.50.300">
    <property type="entry name" value="P-loop containing nucleotide triphosphate hydrolases"/>
    <property type="match status" value="1"/>
</dbReference>
<dbReference type="InterPro" id="IPR011642">
    <property type="entry name" value="Gate_dom"/>
</dbReference>
<evidence type="ECO:0000313" key="4">
    <source>
        <dbReference type="EMBL" id="QDT59640.1"/>
    </source>
</evidence>
<dbReference type="GO" id="GO:0005886">
    <property type="term" value="C:plasma membrane"/>
    <property type="evidence" value="ECO:0007669"/>
    <property type="project" value="TreeGrafter"/>
</dbReference>
<dbReference type="Proteomes" id="UP000315003">
    <property type="component" value="Chromosome"/>
</dbReference>
<protein>
    <submittedName>
        <fullName evidence="4">Ferrous iron transport protein B</fullName>
    </submittedName>
</protein>
<evidence type="ECO:0000259" key="3">
    <source>
        <dbReference type="PROSITE" id="PS51711"/>
    </source>
</evidence>
<dbReference type="RefSeq" id="WP_419188356.1">
    <property type="nucleotide sequence ID" value="NZ_CP036272.1"/>
</dbReference>
<feature type="transmembrane region" description="Helical" evidence="2">
    <location>
        <begin position="533"/>
        <end position="553"/>
    </location>
</feature>
<dbReference type="PANTHER" id="PTHR43185:SF1">
    <property type="entry name" value="FE(2+) TRANSPORTER FEOB"/>
    <property type="match status" value="1"/>
</dbReference>
<feature type="region of interest" description="Disordered" evidence="1">
    <location>
        <begin position="1"/>
        <end position="20"/>
    </location>
</feature>
<organism evidence="4 5">
    <name type="scientific">Stieleria bergensis</name>
    <dbReference type="NCBI Taxonomy" id="2528025"/>
    <lineage>
        <taxon>Bacteria</taxon>
        <taxon>Pseudomonadati</taxon>
        <taxon>Planctomycetota</taxon>
        <taxon>Planctomycetia</taxon>
        <taxon>Pirellulales</taxon>
        <taxon>Pirellulaceae</taxon>
        <taxon>Stieleria</taxon>
    </lineage>
</organism>
<dbReference type="GO" id="GO:0015093">
    <property type="term" value="F:ferrous iron transmembrane transporter activity"/>
    <property type="evidence" value="ECO:0007669"/>
    <property type="project" value="InterPro"/>
</dbReference>
<dbReference type="InterPro" id="IPR006073">
    <property type="entry name" value="GTP-bd"/>
</dbReference>
<dbReference type="InterPro" id="IPR005225">
    <property type="entry name" value="Small_GTP-bd"/>
</dbReference>
<keyword evidence="2" id="KW-0812">Transmembrane</keyword>
<reference evidence="4 5" key="1">
    <citation type="submission" date="2019-02" db="EMBL/GenBank/DDBJ databases">
        <title>Deep-cultivation of Planctomycetes and their phenomic and genomic characterization uncovers novel biology.</title>
        <authorList>
            <person name="Wiegand S."/>
            <person name="Jogler M."/>
            <person name="Boedeker C."/>
            <person name="Pinto D."/>
            <person name="Vollmers J."/>
            <person name="Rivas-Marin E."/>
            <person name="Kohn T."/>
            <person name="Peeters S.H."/>
            <person name="Heuer A."/>
            <person name="Rast P."/>
            <person name="Oberbeckmann S."/>
            <person name="Bunk B."/>
            <person name="Jeske O."/>
            <person name="Meyerdierks A."/>
            <person name="Storesund J.E."/>
            <person name="Kallscheuer N."/>
            <person name="Luecker S."/>
            <person name="Lage O.M."/>
            <person name="Pohl T."/>
            <person name="Merkel B.J."/>
            <person name="Hornburger P."/>
            <person name="Mueller R.-W."/>
            <person name="Bruemmer F."/>
            <person name="Labrenz M."/>
            <person name="Spormann A.M."/>
            <person name="Op den Camp H."/>
            <person name="Overmann J."/>
            <person name="Amann R."/>
            <person name="Jetten M.S.M."/>
            <person name="Mascher T."/>
            <person name="Medema M.H."/>
            <person name="Devos D.P."/>
            <person name="Kaster A.-K."/>
            <person name="Ovreas L."/>
            <person name="Rohde M."/>
            <person name="Galperin M.Y."/>
            <person name="Jogler C."/>
        </authorList>
    </citation>
    <scope>NUCLEOTIDE SEQUENCE [LARGE SCALE GENOMIC DNA]</scope>
    <source>
        <strain evidence="4 5">SV_7m_r</strain>
    </source>
</reference>
<feature type="transmembrane region" description="Helical" evidence="2">
    <location>
        <begin position="332"/>
        <end position="351"/>
    </location>
</feature>
<keyword evidence="2" id="KW-1133">Transmembrane helix</keyword>
<dbReference type="InterPro" id="IPR027417">
    <property type="entry name" value="P-loop_NTPase"/>
</dbReference>
<feature type="transmembrane region" description="Helical" evidence="2">
    <location>
        <begin position="687"/>
        <end position="713"/>
    </location>
</feature>
<feature type="transmembrane region" description="Helical" evidence="2">
    <location>
        <begin position="306"/>
        <end position="325"/>
    </location>
</feature>
<dbReference type="EMBL" id="CP036272">
    <property type="protein sequence ID" value="QDT59640.1"/>
    <property type="molecule type" value="Genomic_DNA"/>
</dbReference>
<dbReference type="SUPFAM" id="SSF52540">
    <property type="entry name" value="P-loop containing nucleoside triphosphate hydrolases"/>
    <property type="match status" value="1"/>
</dbReference>
<feature type="transmembrane region" description="Helical" evidence="2">
    <location>
        <begin position="256"/>
        <end position="277"/>
    </location>
</feature>
<feature type="domain" description="FeoB-type G" evidence="3">
    <location>
        <begin position="20"/>
        <end position="199"/>
    </location>
</feature>
<proteinExistence type="predicted"/>
<evidence type="ECO:0000256" key="2">
    <source>
        <dbReference type="SAM" id="Phobius"/>
    </source>
</evidence>
<dbReference type="InterPro" id="IPR011640">
    <property type="entry name" value="Fe2_transport_prot_B_C"/>
</dbReference>
<gene>
    <name evidence="4" type="primary">feoB</name>
    <name evidence="4" type="ORF">SV7mr_21490</name>
</gene>
<feature type="compositionally biased region" description="Polar residues" evidence="1">
    <location>
        <begin position="11"/>
        <end position="20"/>
    </location>
</feature>
<name>A0A517SU57_9BACT</name>
<dbReference type="NCBIfam" id="TIGR00231">
    <property type="entry name" value="small_GTP"/>
    <property type="match status" value="1"/>
</dbReference>
<feature type="transmembrane region" description="Helical" evidence="2">
    <location>
        <begin position="474"/>
        <end position="496"/>
    </location>
</feature>
<dbReference type="Pfam" id="PF07664">
    <property type="entry name" value="FeoB_C"/>
    <property type="match status" value="1"/>
</dbReference>
<evidence type="ECO:0000256" key="1">
    <source>
        <dbReference type="SAM" id="MobiDB-lite"/>
    </source>
</evidence>
<dbReference type="PANTHER" id="PTHR43185">
    <property type="entry name" value="FERROUS IRON TRANSPORT PROTEIN B"/>
    <property type="match status" value="1"/>
</dbReference>
<feature type="transmembrane region" description="Helical" evidence="2">
    <location>
        <begin position="650"/>
        <end position="667"/>
    </location>
</feature>